<feature type="domain" description="Uroporphyrinogen decarboxylase (URO-D)" evidence="1">
    <location>
        <begin position="5"/>
        <end position="342"/>
    </location>
</feature>
<dbReference type="GO" id="GO:0006779">
    <property type="term" value="P:porphyrin-containing compound biosynthetic process"/>
    <property type="evidence" value="ECO:0007669"/>
    <property type="project" value="InterPro"/>
</dbReference>
<evidence type="ECO:0000259" key="1">
    <source>
        <dbReference type="Pfam" id="PF01208"/>
    </source>
</evidence>
<dbReference type="EMBL" id="FQZL01000028">
    <property type="protein sequence ID" value="SHJ63305.1"/>
    <property type="molecule type" value="Genomic_DNA"/>
</dbReference>
<dbReference type="Proteomes" id="UP000184052">
    <property type="component" value="Unassembled WGS sequence"/>
</dbReference>
<dbReference type="RefSeq" id="WP_073050389.1">
    <property type="nucleotide sequence ID" value="NZ_FQZL01000028.1"/>
</dbReference>
<proteinExistence type="predicted"/>
<keyword evidence="3" id="KW-1185">Reference proteome</keyword>
<dbReference type="AlphaFoldDB" id="A0A1M6KWF5"/>
<dbReference type="InterPro" id="IPR038071">
    <property type="entry name" value="UROD/MetE-like_sf"/>
</dbReference>
<evidence type="ECO:0000313" key="3">
    <source>
        <dbReference type="Proteomes" id="UP000184052"/>
    </source>
</evidence>
<sequence length="346" mass="39413">MNSLERVTLTLQRKKTDRIPVSPLVNSVSRKTLGLSYEEWTKNVDKCAESIIRTTDELDLDIINTLVDLSVEAADWGQELIYYEDKAACPVHDDRVIKSVEDYSKIKKINPRETPRMKEHIELCQKLVDARGNEKAIVAFIFGPLGILGMLRGHDNLFMDLMMNPDEVKESLSEITETLKELCTAVVETGVHGVMFDTLFASRTIMSKSMWDEFEGVYMEDIAKHVESLNSLFMIHNCGGGPYFDVQLKRMNPVAFSFLHYPDDCSSYEEMKEKYGDKTILMGHVDPGWMLIAKEHEVEEECRKQIETMAKDGAFIMSTGCEYPAPLDFKKAEIMVNAAKKYGSFE</sequence>
<dbReference type="PANTHER" id="PTHR47099:SF1">
    <property type="entry name" value="METHYLCOBAMIDE:COM METHYLTRANSFERASE MTBA"/>
    <property type="match status" value="1"/>
</dbReference>
<dbReference type="Pfam" id="PF01208">
    <property type="entry name" value="URO-D"/>
    <property type="match status" value="1"/>
</dbReference>
<accession>A0A1M6KWF5</accession>
<name>A0A1M6KWF5_9FIRM</name>
<organism evidence="2 3">
    <name type="scientific">Dethiosulfatibacter aminovorans DSM 17477</name>
    <dbReference type="NCBI Taxonomy" id="1121476"/>
    <lineage>
        <taxon>Bacteria</taxon>
        <taxon>Bacillati</taxon>
        <taxon>Bacillota</taxon>
        <taxon>Tissierellia</taxon>
        <taxon>Dethiosulfatibacter</taxon>
    </lineage>
</organism>
<dbReference type="InterPro" id="IPR052024">
    <property type="entry name" value="Methanogen_methyltrans"/>
</dbReference>
<dbReference type="Gene3D" id="3.20.20.210">
    <property type="match status" value="1"/>
</dbReference>
<evidence type="ECO:0000313" key="2">
    <source>
        <dbReference type="EMBL" id="SHJ63305.1"/>
    </source>
</evidence>
<gene>
    <name evidence="2" type="ORF">SAMN02745751_03011</name>
</gene>
<dbReference type="GO" id="GO:0004853">
    <property type="term" value="F:uroporphyrinogen decarboxylase activity"/>
    <property type="evidence" value="ECO:0007669"/>
    <property type="project" value="InterPro"/>
</dbReference>
<dbReference type="OrthoDB" id="1914371at2"/>
<dbReference type="CDD" id="cd03465">
    <property type="entry name" value="URO-D_like"/>
    <property type="match status" value="1"/>
</dbReference>
<dbReference type="InterPro" id="IPR000257">
    <property type="entry name" value="Uroporphyrinogen_deCOase"/>
</dbReference>
<dbReference type="PANTHER" id="PTHR47099">
    <property type="entry name" value="METHYLCOBAMIDE:COM METHYLTRANSFERASE MTBA"/>
    <property type="match status" value="1"/>
</dbReference>
<protein>
    <submittedName>
        <fullName evidence="2">Uroporphyrinogen decarboxylase</fullName>
    </submittedName>
</protein>
<reference evidence="2 3" key="1">
    <citation type="submission" date="2016-11" db="EMBL/GenBank/DDBJ databases">
        <authorList>
            <person name="Jaros S."/>
            <person name="Januszkiewicz K."/>
            <person name="Wedrychowicz H."/>
        </authorList>
    </citation>
    <scope>NUCLEOTIDE SEQUENCE [LARGE SCALE GENOMIC DNA]</scope>
    <source>
        <strain evidence="2 3">DSM 17477</strain>
    </source>
</reference>
<dbReference type="SUPFAM" id="SSF51726">
    <property type="entry name" value="UROD/MetE-like"/>
    <property type="match status" value="1"/>
</dbReference>
<dbReference type="STRING" id="1121476.SAMN02745751_03011"/>